<sequence>MFGTLRKFSRRHSIEEYEEEKTEDCEEKRKKEIERLLLLEDDLTEFVQRQISNRVVANVQISLIESVFSLIKTQLRQQEVLYNKRLGNDEKVPLKGSIQNSVNSLISNVLIHISNQQNTKPTSFLNCSPAPKGSNEIGEFDEDSSTGNPFDQMQSASPLRMPMKWRGKKTKGGQILIDLNSLEVGKTLQMEKEPFKEFGW</sequence>
<organism evidence="1 2">
    <name type="scientific">Dekkera bruxellensis</name>
    <name type="common">Brettanomyces custersii</name>
    <dbReference type="NCBI Taxonomy" id="5007"/>
    <lineage>
        <taxon>Eukaryota</taxon>
        <taxon>Fungi</taxon>
        <taxon>Dikarya</taxon>
        <taxon>Ascomycota</taxon>
        <taxon>Saccharomycotina</taxon>
        <taxon>Pichiomycetes</taxon>
        <taxon>Pichiales</taxon>
        <taxon>Pichiaceae</taxon>
        <taxon>Brettanomyces</taxon>
    </lineage>
</organism>
<accession>A0A871RB62</accession>
<reference evidence="1" key="2">
    <citation type="journal article" name="BMC Genomics">
        <title>New genome assemblies reveal patterns of domestication and adaptation across Brettanomyces (Dekkera) species.</title>
        <authorList>
            <person name="Roach M.J."/>
            <person name="Borneman A.R."/>
        </authorList>
    </citation>
    <scope>NUCLEOTIDE SEQUENCE</scope>
    <source>
        <strain evidence="1">UCD 2041</strain>
    </source>
</reference>
<dbReference type="EMBL" id="CP063136">
    <property type="protein sequence ID" value="QOU21028.1"/>
    <property type="molecule type" value="Genomic_DNA"/>
</dbReference>
<dbReference type="KEGG" id="bbrx:BRETT_000745"/>
<evidence type="ECO:0000313" key="1">
    <source>
        <dbReference type="EMBL" id="QOU21028.1"/>
    </source>
</evidence>
<protein>
    <submittedName>
        <fullName evidence="1">Uncharacterized protein</fullName>
    </submittedName>
</protein>
<dbReference type="Proteomes" id="UP000663131">
    <property type="component" value="Chromosome 8"/>
</dbReference>
<dbReference type="AlphaFoldDB" id="A0A871RB62"/>
<dbReference type="GeneID" id="64572670"/>
<dbReference type="RefSeq" id="XP_041137521.1">
    <property type="nucleotide sequence ID" value="XM_041279307.1"/>
</dbReference>
<name>A0A871RB62_DEKBR</name>
<evidence type="ECO:0000313" key="2">
    <source>
        <dbReference type="Proteomes" id="UP000663131"/>
    </source>
</evidence>
<proteinExistence type="predicted"/>
<reference evidence="1" key="1">
    <citation type="submission" date="2020-10" db="EMBL/GenBank/DDBJ databases">
        <authorList>
            <person name="Palmer J.M."/>
        </authorList>
    </citation>
    <scope>NUCLEOTIDE SEQUENCE</scope>
    <source>
        <strain evidence="1">UCD 2041</strain>
    </source>
</reference>
<gene>
    <name evidence="1" type="ORF">BRETT_000745</name>
</gene>